<dbReference type="Proteomes" id="UP000466683">
    <property type="component" value="Chromosome"/>
</dbReference>
<feature type="compositionally biased region" description="Polar residues" evidence="1">
    <location>
        <begin position="52"/>
        <end position="65"/>
    </location>
</feature>
<organism evidence="2 3">
    <name type="scientific">Mycolicibacterium boenickei</name>
    <dbReference type="NCBI Taxonomy" id="146017"/>
    <lineage>
        <taxon>Bacteria</taxon>
        <taxon>Bacillati</taxon>
        <taxon>Actinomycetota</taxon>
        <taxon>Actinomycetes</taxon>
        <taxon>Mycobacteriales</taxon>
        <taxon>Mycobacteriaceae</taxon>
        <taxon>Mycolicibacterium</taxon>
    </lineage>
</organism>
<sequence length="92" mass="9210">MFSMEWFDMSNFGIKFSAAVGGCAAVALGVLGAVGGQQSNPVSLLGSEPLSPMQTGVTITPSNPAQAPEVPMATPGIKGPAPLPLEEQGLPG</sequence>
<accession>A0ABN5Z7L5</accession>
<protein>
    <submittedName>
        <fullName evidence="2">Uncharacterized protein</fullName>
    </submittedName>
</protein>
<gene>
    <name evidence="2" type="ORF">MBOE_06630</name>
</gene>
<evidence type="ECO:0000256" key="1">
    <source>
        <dbReference type="SAM" id="MobiDB-lite"/>
    </source>
</evidence>
<evidence type="ECO:0000313" key="3">
    <source>
        <dbReference type="Proteomes" id="UP000466683"/>
    </source>
</evidence>
<name>A0ABN5Z7L5_9MYCO</name>
<feature type="region of interest" description="Disordered" evidence="1">
    <location>
        <begin position="45"/>
        <end position="92"/>
    </location>
</feature>
<keyword evidence="3" id="KW-1185">Reference proteome</keyword>
<dbReference type="EMBL" id="AP022579">
    <property type="protein sequence ID" value="BBX89014.1"/>
    <property type="molecule type" value="Genomic_DNA"/>
</dbReference>
<reference evidence="2 3" key="1">
    <citation type="journal article" date="2019" name="Emerg. Microbes Infect.">
        <title>Comprehensive subspecies identification of 175 nontuberculous mycobacteria species based on 7547 genomic profiles.</title>
        <authorList>
            <person name="Matsumoto Y."/>
            <person name="Kinjo T."/>
            <person name="Motooka D."/>
            <person name="Nabeya D."/>
            <person name="Jung N."/>
            <person name="Uechi K."/>
            <person name="Horii T."/>
            <person name="Iida T."/>
            <person name="Fujita J."/>
            <person name="Nakamura S."/>
        </authorList>
    </citation>
    <scope>NUCLEOTIDE SEQUENCE [LARGE SCALE GENOMIC DNA]</scope>
    <source>
        <strain evidence="2 3">JCM 15653</strain>
    </source>
</reference>
<evidence type="ECO:0000313" key="2">
    <source>
        <dbReference type="EMBL" id="BBX89014.1"/>
    </source>
</evidence>
<proteinExistence type="predicted"/>